<feature type="region of interest" description="Disordered" evidence="1">
    <location>
        <begin position="1"/>
        <end position="318"/>
    </location>
</feature>
<dbReference type="Proteomes" id="UP000015453">
    <property type="component" value="Unassembled WGS sequence"/>
</dbReference>
<evidence type="ECO:0000313" key="2">
    <source>
        <dbReference type="EMBL" id="EPS63549.1"/>
    </source>
</evidence>
<dbReference type="GO" id="GO:0003729">
    <property type="term" value="F:mRNA binding"/>
    <property type="evidence" value="ECO:0007669"/>
    <property type="project" value="TreeGrafter"/>
</dbReference>
<dbReference type="PANTHER" id="PTHR32091">
    <property type="entry name" value="EUKARYOTIC TRANSLATION INITIATION FACTOR 4B"/>
    <property type="match status" value="1"/>
</dbReference>
<dbReference type="OrthoDB" id="2021148at2759"/>
<accession>S8C9E6</accession>
<dbReference type="Pfam" id="PF06273">
    <property type="entry name" value="eIF-4B"/>
    <property type="match status" value="1"/>
</dbReference>
<dbReference type="EMBL" id="AUSU01005412">
    <property type="protein sequence ID" value="EPS63549.1"/>
    <property type="molecule type" value="Genomic_DNA"/>
</dbReference>
<feature type="compositionally biased region" description="Polar residues" evidence="1">
    <location>
        <begin position="219"/>
        <end position="228"/>
    </location>
</feature>
<keyword evidence="3" id="KW-1185">Reference proteome</keyword>
<evidence type="ECO:0000256" key="1">
    <source>
        <dbReference type="SAM" id="MobiDB-lite"/>
    </source>
</evidence>
<feature type="compositionally biased region" description="Basic and acidic residues" evidence="1">
    <location>
        <begin position="15"/>
        <end position="27"/>
    </location>
</feature>
<feature type="compositionally biased region" description="Low complexity" evidence="1">
    <location>
        <begin position="285"/>
        <end position="305"/>
    </location>
</feature>
<dbReference type="PANTHER" id="PTHR32091:SF20">
    <property type="entry name" value="EUKARYOTIC TRANSLATION INITIATION FACTOR 4B1"/>
    <property type="match status" value="1"/>
</dbReference>
<dbReference type="InterPro" id="IPR010433">
    <property type="entry name" value="EIF-4B_pln"/>
</dbReference>
<organism evidence="2 3">
    <name type="scientific">Genlisea aurea</name>
    <dbReference type="NCBI Taxonomy" id="192259"/>
    <lineage>
        <taxon>Eukaryota</taxon>
        <taxon>Viridiplantae</taxon>
        <taxon>Streptophyta</taxon>
        <taxon>Embryophyta</taxon>
        <taxon>Tracheophyta</taxon>
        <taxon>Spermatophyta</taxon>
        <taxon>Magnoliopsida</taxon>
        <taxon>eudicotyledons</taxon>
        <taxon>Gunneridae</taxon>
        <taxon>Pentapetalae</taxon>
        <taxon>asterids</taxon>
        <taxon>lamiids</taxon>
        <taxon>Lamiales</taxon>
        <taxon>Lentibulariaceae</taxon>
        <taxon>Genlisea</taxon>
    </lineage>
</organism>
<reference evidence="2 3" key="1">
    <citation type="journal article" date="2013" name="BMC Genomics">
        <title>The miniature genome of a carnivorous plant Genlisea aurea contains a low number of genes and short non-coding sequences.</title>
        <authorList>
            <person name="Leushkin E.V."/>
            <person name="Sutormin R.A."/>
            <person name="Nabieva E.R."/>
            <person name="Penin A.A."/>
            <person name="Kondrashov A.S."/>
            <person name="Logacheva M.D."/>
        </authorList>
    </citation>
    <scope>NUCLEOTIDE SEQUENCE [LARGE SCALE GENOMIC DNA]</scope>
</reference>
<feature type="compositionally biased region" description="Basic and acidic residues" evidence="1">
    <location>
        <begin position="256"/>
        <end position="281"/>
    </location>
</feature>
<feature type="compositionally biased region" description="Basic and acidic residues" evidence="1">
    <location>
        <begin position="453"/>
        <end position="462"/>
    </location>
</feature>
<dbReference type="AlphaFoldDB" id="S8C9E6"/>
<feature type="region of interest" description="Disordered" evidence="1">
    <location>
        <begin position="414"/>
        <end position="498"/>
    </location>
</feature>
<protein>
    <submittedName>
        <fullName evidence="2">Uncharacterized protein</fullName>
    </submittedName>
</protein>
<dbReference type="GO" id="GO:0003743">
    <property type="term" value="F:translation initiation factor activity"/>
    <property type="evidence" value="ECO:0007669"/>
    <property type="project" value="InterPro"/>
</dbReference>
<feature type="non-terminal residue" evidence="2">
    <location>
        <position position="498"/>
    </location>
</feature>
<proteinExistence type="predicted"/>
<evidence type="ECO:0000313" key="3">
    <source>
        <dbReference type="Proteomes" id="UP000015453"/>
    </source>
</evidence>
<feature type="compositionally biased region" description="Low complexity" evidence="1">
    <location>
        <begin position="28"/>
        <end position="37"/>
    </location>
</feature>
<name>S8C9E6_9LAMI</name>
<feature type="compositionally biased region" description="Polar residues" evidence="1">
    <location>
        <begin position="114"/>
        <end position="123"/>
    </location>
</feature>
<feature type="compositionally biased region" description="Polar residues" evidence="1">
    <location>
        <begin position="57"/>
        <end position="78"/>
    </location>
</feature>
<comment type="caution">
    <text evidence="2">The sequence shown here is derived from an EMBL/GenBank/DDBJ whole genome shotgun (WGS) entry which is preliminary data.</text>
</comment>
<gene>
    <name evidence="2" type="ORF">M569_11235</name>
</gene>
<sequence length="498" mass="54494">MSKSAWGNVGAWAEEAERAEAEEREAAAKSSAAAPSAGFPSLKESVTSGKQKKKTKMSLQEFTLQHSSYPGSGTSQGLTAEEMFHLPTGPKQRSDEELRSGRLGGGFSNYGPRTGSSTYNNTKMGRRSYGYDEDERRGIASLPRASDFNQPSRADEVDNWGSMKKPTSVEHFRNQARPADRYSPLGSGSATGIASRADEVDNWASLKKPAAQDRPSNIGPATSSNEPDLQNLVLDAANHSEGEKKLNKPNPFGAARPREEVLAEKGLDWKKMDLDVGEKKPQPVNSSSRPTSSQSNSRPGSSNSSRIEEGSVPSAGVSEAIVMQKPRVNPFGDAKPREVLLAAKGLDWRQVDLELESRRTGSRTDEEKKLKEEIDFLRTELLEKSAEEKVSIHDQILQKERDLKELSDKVLVGYYSDRPPSRPGSYGGRQSGFSDRPHSRSGSSHEGLLLPHQDAEHSERPRSRGGASNSWGRPNDDRRSSFQGGGKRGFAANRDVDR</sequence>